<dbReference type="Proteomes" id="UP001162480">
    <property type="component" value="Chromosome 22"/>
</dbReference>
<dbReference type="GO" id="GO:0016746">
    <property type="term" value="F:acyltransferase activity"/>
    <property type="evidence" value="ECO:0007669"/>
    <property type="project" value="UniProtKB-KW"/>
</dbReference>
<dbReference type="CDD" id="cd07990">
    <property type="entry name" value="LPLAT_LCLAT1-like"/>
    <property type="match status" value="1"/>
</dbReference>
<feature type="transmembrane region" description="Helical" evidence="4">
    <location>
        <begin position="51"/>
        <end position="70"/>
    </location>
</feature>
<accession>A0AA36FHM9</accession>
<comment type="similarity">
    <text evidence="1">Belongs to the 1-acyl-sn-glycerol-3-phosphate acyltransferase family.</text>
</comment>
<keyword evidence="3" id="KW-0012">Acyltransferase</keyword>
<evidence type="ECO:0000256" key="4">
    <source>
        <dbReference type="SAM" id="Phobius"/>
    </source>
</evidence>
<dbReference type="PANTHER" id="PTHR10983:SF2">
    <property type="entry name" value="ACYL-COA:LYSOPHOSPHATIDYLGLYCEROL ACYLTRANSFERASE 1"/>
    <property type="match status" value="1"/>
</dbReference>
<dbReference type="GO" id="GO:0005783">
    <property type="term" value="C:endoplasmic reticulum"/>
    <property type="evidence" value="ECO:0007669"/>
    <property type="project" value="TreeGrafter"/>
</dbReference>
<proteinExistence type="inferred from homology"/>
<dbReference type="Pfam" id="PF16076">
    <property type="entry name" value="Acyltransf_C"/>
    <property type="match status" value="1"/>
</dbReference>
<dbReference type="Pfam" id="PF01553">
    <property type="entry name" value="Acyltransferase"/>
    <property type="match status" value="1"/>
</dbReference>
<keyword evidence="4" id="KW-1133">Transmembrane helix</keyword>
<feature type="domain" description="Phospholipid/glycerol acyltransferase" evidence="5">
    <location>
        <begin position="124"/>
        <end position="240"/>
    </location>
</feature>
<organism evidence="6 7">
    <name type="scientific">Octopus vulgaris</name>
    <name type="common">Common octopus</name>
    <dbReference type="NCBI Taxonomy" id="6645"/>
    <lineage>
        <taxon>Eukaryota</taxon>
        <taxon>Metazoa</taxon>
        <taxon>Spiralia</taxon>
        <taxon>Lophotrochozoa</taxon>
        <taxon>Mollusca</taxon>
        <taxon>Cephalopoda</taxon>
        <taxon>Coleoidea</taxon>
        <taxon>Octopodiformes</taxon>
        <taxon>Octopoda</taxon>
        <taxon>Incirrata</taxon>
        <taxon>Octopodidae</taxon>
        <taxon>Octopus</taxon>
    </lineage>
</organism>
<dbReference type="SMART" id="SM00563">
    <property type="entry name" value="PlsC"/>
    <property type="match status" value="1"/>
</dbReference>
<name>A0AA36FHM9_OCTVU</name>
<feature type="transmembrane region" description="Helical" evidence="4">
    <location>
        <begin position="82"/>
        <end position="103"/>
    </location>
</feature>
<evidence type="ECO:0000256" key="3">
    <source>
        <dbReference type="ARBA" id="ARBA00023315"/>
    </source>
</evidence>
<keyword evidence="7" id="KW-1185">Reference proteome</keyword>
<evidence type="ECO:0000313" key="6">
    <source>
        <dbReference type="EMBL" id="CAI9739070.1"/>
    </source>
</evidence>
<dbReference type="AlphaFoldDB" id="A0AA36FHM9"/>
<dbReference type="SUPFAM" id="SSF69593">
    <property type="entry name" value="Glycerol-3-phosphate (1)-acyltransferase"/>
    <property type="match status" value="1"/>
</dbReference>
<keyword evidence="4" id="KW-0812">Transmembrane</keyword>
<evidence type="ECO:0000313" key="7">
    <source>
        <dbReference type="Proteomes" id="UP001162480"/>
    </source>
</evidence>
<gene>
    <name evidence="6" type="ORF">OCTVUL_1B018090</name>
</gene>
<dbReference type="InterPro" id="IPR032098">
    <property type="entry name" value="Acyltransf_C"/>
</dbReference>
<evidence type="ECO:0000256" key="1">
    <source>
        <dbReference type="ARBA" id="ARBA00008655"/>
    </source>
</evidence>
<reference evidence="6" key="1">
    <citation type="submission" date="2023-08" db="EMBL/GenBank/DDBJ databases">
        <authorList>
            <person name="Alioto T."/>
            <person name="Alioto T."/>
            <person name="Gomez Garrido J."/>
        </authorList>
    </citation>
    <scope>NUCLEOTIDE SEQUENCE</scope>
</reference>
<dbReference type="GO" id="GO:0036149">
    <property type="term" value="P:phosphatidylinositol acyl-chain remodeling"/>
    <property type="evidence" value="ECO:0007669"/>
    <property type="project" value="TreeGrafter"/>
</dbReference>
<evidence type="ECO:0000259" key="5">
    <source>
        <dbReference type="SMART" id="SM00563"/>
    </source>
</evidence>
<evidence type="ECO:0000256" key="2">
    <source>
        <dbReference type="ARBA" id="ARBA00022679"/>
    </source>
</evidence>
<dbReference type="PANTHER" id="PTHR10983">
    <property type="entry name" value="1-ACYLGLYCEROL-3-PHOSPHATE ACYLTRANSFERASE-RELATED"/>
    <property type="match status" value="1"/>
</dbReference>
<protein>
    <submittedName>
        <fullName evidence="6">Acyl1-likeCoA:lysophosphatidylglycerol:lysophosphatidylglycerol</fullName>
    </submittedName>
</protein>
<keyword evidence="2" id="KW-0808">Transferase</keyword>
<dbReference type="InterPro" id="IPR002123">
    <property type="entry name" value="Plipid/glycerol_acylTrfase"/>
</dbReference>
<keyword evidence="4" id="KW-0472">Membrane</keyword>
<dbReference type="EMBL" id="OX597835">
    <property type="protein sequence ID" value="CAI9739070.1"/>
    <property type="molecule type" value="Genomic_DNA"/>
</dbReference>
<sequence length="398" mass="46536">MISCSKCRCCYCCCRRRCSCWTFNMLDVYNILPHVTSLPLPFRIIGHLLRIVWMVLTTIYAIPPYLVWTFLVFPLRFFYLDFYWMIEGFLFSGLLAIISSWLITGQYQIIETGDDINYILDENVLLIANHQSTADVPALMDLMHSKANLSKRVMWIIDSTFKYTHFGLVSNLRGDFFITQGKDARDSTLQQLRSHLRSTFHTIPRKWLVLFPEGGFLRKRKLASQRYAKKQNLPVLENITLPRVGAMQVILEEMAERKTVANNNSINNDPKFKYVVDVTIAYPKGRPLDIHGIGIGYWPPCHILMHYRIYPANKIPVDNKGLTDWMNELYIEKEKMLGNYYKHGVLLSMTDQQKRDFPRIGARQISPDLLGDLLYHTFYIVSAYIQYTVISSILRNWW</sequence>